<comment type="caution">
    <text evidence="3">The sequence shown here is derived from an EMBL/GenBank/DDBJ whole genome shotgun (WGS) entry which is preliminary data.</text>
</comment>
<dbReference type="InterPro" id="IPR011047">
    <property type="entry name" value="Quinoprotein_ADH-like_sf"/>
</dbReference>
<keyword evidence="3" id="KW-0808">Transferase</keyword>
<evidence type="ECO:0000313" key="3">
    <source>
        <dbReference type="EMBL" id="OUQ76612.1"/>
    </source>
</evidence>
<evidence type="ECO:0000313" key="2">
    <source>
        <dbReference type="EMBL" id="OUQ55310.1"/>
    </source>
</evidence>
<dbReference type="InterPro" id="IPR038477">
    <property type="entry name" value="ASST_N_sf"/>
</dbReference>
<dbReference type="EMBL" id="NFLZ01000008">
    <property type="protein sequence ID" value="OUQ76612.1"/>
    <property type="molecule type" value="Genomic_DNA"/>
</dbReference>
<dbReference type="Pfam" id="PF17425">
    <property type="entry name" value="Arylsulfotran_N"/>
    <property type="match status" value="1"/>
</dbReference>
<evidence type="ECO:0000313" key="5">
    <source>
        <dbReference type="Proteomes" id="UP000196293"/>
    </source>
</evidence>
<dbReference type="Pfam" id="PF05935">
    <property type="entry name" value="Arylsulfotrans"/>
    <property type="match status" value="1"/>
</dbReference>
<reference evidence="3" key="2">
    <citation type="journal article" date="2018" name="BMC Genomics">
        <title>Whole genome sequencing and function prediction of 133 gut anaerobes isolated from chicken caecum in pure cultures.</title>
        <authorList>
            <person name="Medvecky M."/>
            <person name="Cejkova D."/>
            <person name="Polansky O."/>
            <person name="Karasova D."/>
            <person name="Kubasova T."/>
            <person name="Cizek A."/>
            <person name="Rychlik I."/>
        </authorList>
    </citation>
    <scope>NUCLEOTIDE SEQUENCE</scope>
    <source>
        <strain evidence="3">An101</strain>
        <strain evidence="2">An115</strain>
    </source>
</reference>
<dbReference type="PANTHER" id="PTHR35340">
    <property type="entry name" value="PQQ ENZYME REPEAT PROTEIN-RELATED"/>
    <property type="match status" value="1"/>
</dbReference>
<dbReference type="Gene3D" id="2.60.40.3100">
    <property type="entry name" value="Arylsulphate sulphotransferase monomer, N-terminal domain"/>
    <property type="match status" value="1"/>
</dbReference>
<sequence>MKSNKVVLLLALGTLMLIEPAMMLYDKQVETVTAEKKNTNAQKTKLSDSQIIKNLGVKKVANSDNDKLTAKYANIVKQQHYTWENPYIKVNPYENSPLTALMVFHTDKPAKISYRVIGKTENTTIENKVKGYQADHQVPIVGLYAGYDNSVEVTMTDQAGKKQVKVVKIKTSKLPSWISKFPIKVTVNDKSKMNLGSNELTVLNRSTKQTFAVDGDGEVRWYYLRWNQHIFEQLDNGHILLFNKIKSGDEQYNMLVETDYLGRVYRQFSFDKTLGKSYSGEGVSLVHHDVVEMSNGNWLLTVHDGSKYVEDTIAELDPNTGKIVKVIDFKKIFPESMYKNSKIKANDNTSSGLGLMDWLHINTISYDDKTGNILLSARNQDMIWSMNYQTNKINWIFSSKPESQWPSSFRKYLLKPSSGTKYPGGQHGVYILNEENNKLNVLLYDNNIAVTNGDKTQSSKFSAATEYQIDTKKKTIKQVWSYGKNLGKQNFTEVIGYAQRLNNGNTLINFGFKNKGKESNIIEVDAYGNQVFNLTITNSAKDMTYVYRAYRMQFYPDNYVFDATK</sequence>
<dbReference type="Proteomes" id="UP000196293">
    <property type="component" value="Unassembled WGS sequence"/>
</dbReference>
<reference evidence="4 5" key="1">
    <citation type="submission" date="2017-04" db="EMBL/GenBank/DDBJ databases">
        <title>Function of individual gut microbiota members based on whole genome sequencing of pure cultures obtained from chicken caecum.</title>
        <authorList>
            <person name="Medvecky M."/>
            <person name="Cejkova D."/>
            <person name="Polansky O."/>
            <person name="Karasova D."/>
            <person name="Kubasova T."/>
            <person name="Cizek A."/>
            <person name="Rychlik I."/>
        </authorList>
    </citation>
    <scope>NUCLEOTIDE SEQUENCE [LARGE SCALE GENOMIC DNA]</scope>
    <source>
        <strain evidence="4">An101</strain>
        <strain evidence="5">An115</strain>
    </source>
</reference>
<dbReference type="InterPro" id="IPR010262">
    <property type="entry name" value="Arylsulfotransferase_bact"/>
</dbReference>
<dbReference type="SUPFAM" id="SSF50998">
    <property type="entry name" value="Quinoprotein alcohol dehydrogenase-like"/>
    <property type="match status" value="1"/>
</dbReference>
<dbReference type="RefSeq" id="WP_087176668.1">
    <property type="nucleotide sequence ID" value="NZ_CANCXD010000026.1"/>
</dbReference>
<dbReference type="Proteomes" id="UP000195859">
    <property type="component" value="Unassembled WGS sequence"/>
</dbReference>
<dbReference type="AlphaFoldDB" id="A0A1Y4Q7A4"/>
<evidence type="ECO:0000313" key="4">
    <source>
        <dbReference type="Proteomes" id="UP000195859"/>
    </source>
</evidence>
<dbReference type="InterPro" id="IPR035391">
    <property type="entry name" value="Arylsulfotran_N"/>
</dbReference>
<keyword evidence="5" id="KW-1185">Reference proteome</keyword>
<dbReference type="EMBL" id="NFLS01000024">
    <property type="protein sequence ID" value="OUQ55310.1"/>
    <property type="molecule type" value="Genomic_DNA"/>
</dbReference>
<accession>A0A1Y4Q7A4</accession>
<dbReference type="InterPro" id="IPR053143">
    <property type="entry name" value="Arylsulfate_ST"/>
</dbReference>
<protein>
    <submittedName>
        <fullName evidence="3">Aryl-sulfate sulfotransferase</fullName>
    </submittedName>
</protein>
<name>A0A1Y4Q7A4_9LACO</name>
<evidence type="ECO:0000259" key="1">
    <source>
        <dbReference type="Pfam" id="PF17425"/>
    </source>
</evidence>
<dbReference type="PANTHER" id="PTHR35340:SF10">
    <property type="entry name" value="CYTOPLASMIC PROTEIN"/>
    <property type="match status" value="1"/>
</dbReference>
<gene>
    <name evidence="3" type="ORF">B5E44_04575</name>
    <name evidence="2" type="ORF">B5E59_07970</name>
</gene>
<dbReference type="GeneID" id="78202969"/>
<dbReference type="GO" id="GO:0004062">
    <property type="term" value="F:aryl sulfotransferase activity"/>
    <property type="evidence" value="ECO:0007669"/>
    <property type="project" value="InterPro"/>
</dbReference>
<organism evidence="3 4">
    <name type="scientific">Lactobacillus gallinarum</name>
    <dbReference type="NCBI Taxonomy" id="52242"/>
    <lineage>
        <taxon>Bacteria</taxon>
        <taxon>Bacillati</taxon>
        <taxon>Bacillota</taxon>
        <taxon>Bacilli</taxon>
        <taxon>Lactobacillales</taxon>
        <taxon>Lactobacillaceae</taxon>
        <taxon>Lactobacillus</taxon>
    </lineage>
</organism>
<feature type="domain" description="Arylsulfotransferase N-terminal" evidence="1">
    <location>
        <begin position="88"/>
        <end position="171"/>
    </location>
</feature>
<proteinExistence type="predicted"/>